<proteinExistence type="predicted"/>
<name>A0A832LW31_9BACT</name>
<keyword evidence="1" id="KW-0697">Rotamase</keyword>
<accession>A0A832LW31</accession>
<dbReference type="SUPFAM" id="SSF109998">
    <property type="entry name" value="Triger factor/SurA peptide-binding domain-like"/>
    <property type="match status" value="1"/>
</dbReference>
<dbReference type="PANTHER" id="PTHR47245">
    <property type="entry name" value="PEPTIDYLPROLYL ISOMERASE"/>
    <property type="match status" value="1"/>
</dbReference>
<dbReference type="PROSITE" id="PS51257">
    <property type="entry name" value="PROKAR_LIPOPROTEIN"/>
    <property type="match status" value="1"/>
</dbReference>
<dbReference type="EMBL" id="DSZU01000043">
    <property type="protein sequence ID" value="HGV54969.1"/>
    <property type="molecule type" value="Genomic_DNA"/>
</dbReference>
<dbReference type="InterPro" id="IPR027304">
    <property type="entry name" value="Trigger_fact/SurA_dom_sf"/>
</dbReference>
<feature type="domain" description="PpiC" evidence="2">
    <location>
        <begin position="150"/>
        <end position="240"/>
    </location>
</feature>
<organism evidence="3">
    <name type="scientific">Caldimicrobium thiodismutans</name>
    <dbReference type="NCBI Taxonomy" id="1653476"/>
    <lineage>
        <taxon>Bacteria</taxon>
        <taxon>Pseudomonadati</taxon>
        <taxon>Thermodesulfobacteriota</taxon>
        <taxon>Thermodesulfobacteria</taxon>
        <taxon>Thermodesulfobacteriales</taxon>
        <taxon>Thermodesulfobacteriaceae</taxon>
        <taxon>Caldimicrobium</taxon>
    </lineage>
</organism>
<evidence type="ECO:0000259" key="2">
    <source>
        <dbReference type="PROSITE" id="PS50198"/>
    </source>
</evidence>
<keyword evidence="1" id="KW-0413">Isomerase</keyword>
<reference evidence="3" key="1">
    <citation type="journal article" date="2020" name="mSystems">
        <title>Genome- and Community-Level Interaction Insights into Carbon Utilization and Element Cycling Functions of Hydrothermarchaeota in Hydrothermal Sediment.</title>
        <authorList>
            <person name="Zhou Z."/>
            <person name="Liu Y."/>
            <person name="Xu W."/>
            <person name="Pan J."/>
            <person name="Luo Z.H."/>
            <person name="Li M."/>
        </authorList>
    </citation>
    <scope>NUCLEOTIDE SEQUENCE [LARGE SCALE GENOMIC DNA]</scope>
    <source>
        <strain evidence="3">SpSt-605</strain>
    </source>
</reference>
<evidence type="ECO:0000256" key="1">
    <source>
        <dbReference type="PROSITE-ProRule" id="PRU00278"/>
    </source>
</evidence>
<protein>
    <recommendedName>
        <fullName evidence="2">PpiC domain-containing protein</fullName>
    </recommendedName>
</protein>
<gene>
    <name evidence="3" type="ORF">ENT73_02610</name>
</gene>
<comment type="caution">
    <text evidence="3">The sequence shown here is derived from an EMBL/GenBank/DDBJ whole genome shotgun (WGS) entry which is preliminary data.</text>
</comment>
<evidence type="ECO:0000313" key="3">
    <source>
        <dbReference type="EMBL" id="HGV54969.1"/>
    </source>
</evidence>
<sequence length="298" mass="35083">MSLKGEEIMHRSIIIFLCLIFLFISGCKPEKKVTQEKGQVVVSLGEHKITVEDLRVALKNLSPQEREGIRVNKALMDKFVEDMAYMEAMYLEAKKENLENDPDFKARLEQQKKLLLAQELIRKKLLPKLKVEDKEVKEYYDKNREHYKMAKRYKVSHLMVKDKKDLQLAQERLKKGEPFEKVVRELSIDKESAQSGGSLGYLEEGRMPPEFEKVLKKMKVGQISEPVKTQFGWHLLKLEEIKEAGYVDYETMKESIRNVLLEEKRQKLIEEYTQELKKKYKIEINKTLVDELFLKGQI</sequence>
<dbReference type="InterPro" id="IPR050245">
    <property type="entry name" value="PrsA_foldase"/>
</dbReference>
<dbReference type="GO" id="GO:0003755">
    <property type="term" value="F:peptidyl-prolyl cis-trans isomerase activity"/>
    <property type="evidence" value="ECO:0007669"/>
    <property type="project" value="UniProtKB-KW"/>
</dbReference>
<dbReference type="AlphaFoldDB" id="A0A832LW31"/>
<dbReference type="PANTHER" id="PTHR47245:SF2">
    <property type="entry name" value="PEPTIDYL-PROLYL CIS-TRANS ISOMERASE HP_0175-RELATED"/>
    <property type="match status" value="1"/>
</dbReference>
<dbReference type="Gene3D" id="3.10.50.40">
    <property type="match status" value="1"/>
</dbReference>
<dbReference type="PROSITE" id="PS50198">
    <property type="entry name" value="PPIC_PPIASE_2"/>
    <property type="match status" value="1"/>
</dbReference>
<dbReference type="InterPro" id="IPR046357">
    <property type="entry name" value="PPIase_dom_sf"/>
</dbReference>
<dbReference type="InterPro" id="IPR000297">
    <property type="entry name" value="PPIase_PpiC"/>
</dbReference>
<dbReference type="SUPFAM" id="SSF54534">
    <property type="entry name" value="FKBP-like"/>
    <property type="match status" value="1"/>
</dbReference>
<dbReference type="Pfam" id="PF13145">
    <property type="entry name" value="Rotamase_2"/>
    <property type="match status" value="1"/>
</dbReference>